<dbReference type="PROSITE" id="PS00595">
    <property type="entry name" value="AA_TRANSFER_CLASS_5"/>
    <property type="match status" value="1"/>
</dbReference>
<evidence type="ECO:0000313" key="12">
    <source>
        <dbReference type="EMBL" id="MEL4454963.1"/>
    </source>
</evidence>
<evidence type="ECO:0000256" key="2">
    <source>
        <dbReference type="ARBA" id="ARBA00006490"/>
    </source>
</evidence>
<dbReference type="InterPro" id="IPR000192">
    <property type="entry name" value="Aminotrans_V_dom"/>
</dbReference>
<dbReference type="InterPro" id="IPR016454">
    <property type="entry name" value="Cysteine_dSase"/>
</dbReference>
<keyword evidence="7" id="KW-0408">Iron</keyword>
<evidence type="ECO:0000259" key="11">
    <source>
        <dbReference type="Pfam" id="PF00266"/>
    </source>
</evidence>
<dbReference type="EC" id="2.8.1.7" evidence="3"/>
<dbReference type="EMBL" id="JBCDNA010000001">
    <property type="protein sequence ID" value="MEL4454963.1"/>
    <property type="molecule type" value="Genomic_DNA"/>
</dbReference>
<dbReference type="PANTHER" id="PTHR11601">
    <property type="entry name" value="CYSTEINE DESULFURYLASE FAMILY MEMBER"/>
    <property type="match status" value="1"/>
</dbReference>
<dbReference type="InterPro" id="IPR015422">
    <property type="entry name" value="PyrdxlP-dep_Trfase_small"/>
</dbReference>
<dbReference type="Gene3D" id="3.90.1150.10">
    <property type="entry name" value="Aspartate Aminotransferase, domain 1"/>
    <property type="match status" value="1"/>
</dbReference>
<dbReference type="PIRSF" id="PIRSF005572">
    <property type="entry name" value="NifS"/>
    <property type="match status" value="1"/>
</dbReference>
<evidence type="ECO:0000256" key="3">
    <source>
        <dbReference type="ARBA" id="ARBA00012239"/>
    </source>
</evidence>
<proteinExistence type="inferred from homology"/>
<dbReference type="PANTHER" id="PTHR11601:SF34">
    <property type="entry name" value="CYSTEINE DESULFURASE"/>
    <property type="match status" value="1"/>
</dbReference>
<comment type="caution">
    <text evidence="12">The sequence shown here is derived from an EMBL/GenBank/DDBJ whole genome shotgun (WGS) entry which is preliminary data.</text>
</comment>
<dbReference type="InterPro" id="IPR020578">
    <property type="entry name" value="Aminotrans_V_PyrdxlP_BS"/>
</dbReference>
<evidence type="ECO:0000256" key="7">
    <source>
        <dbReference type="ARBA" id="ARBA00023004"/>
    </source>
</evidence>
<dbReference type="Pfam" id="PF00266">
    <property type="entry name" value="Aminotran_5"/>
    <property type="match status" value="1"/>
</dbReference>
<protein>
    <recommendedName>
        <fullName evidence="3">cysteine desulfurase</fullName>
        <ecNumber evidence="3">2.8.1.7</ecNumber>
    </recommendedName>
</protein>
<dbReference type="RefSeq" id="WP_342158684.1">
    <property type="nucleotide sequence ID" value="NZ_JBCDNA010000001.1"/>
</dbReference>
<evidence type="ECO:0000313" key="13">
    <source>
        <dbReference type="Proteomes" id="UP001474120"/>
    </source>
</evidence>
<accession>A0ABU9KYP2</accession>
<evidence type="ECO:0000256" key="8">
    <source>
        <dbReference type="ARBA" id="ARBA00023014"/>
    </source>
</evidence>
<sequence>MKKIYFDNAATTPIDKDVVTVMTEHMLNNFGNPSSSHEFGRKAKVIVETARKYIASVFNCSPSEVIFTAGGSEADNLILFNAVKNLGVEHIISSPIEHHAVLHTIEALRRDFGIEVTNLSIDRYGEIDDKELRQHLQNSRKKTLVSLMQVNNELGNILDVDKVCRICHETGALFHSDTVQGIGHVPLDLKTTPIDFITASAHKFHGPKGVGFAIVRKGLSIEPMLYGGEQEMGSRAGTENTHSIVGLHKALSLAIDHFTQDKAYILEIKKYFIEQLTSRIPGISFNGLSADLDRSAFHILSVRFPVEKPMLLFNLDLKRIAASGGSACQSGSSKGSHVLSAILNEEASRQTSVRFSFSKFNTKDEVDQAIHEISEILA</sequence>
<organism evidence="12 13">
    <name type="scientific">Lutimonas vermicola</name>
    <dbReference type="NCBI Taxonomy" id="414288"/>
    <lineage>
        <taxon>Bacteria</taxon>
        <taxon>Pseudomonadati</taxon>
        <taxon>Bacteroidota</taxon>
        <taxon>Flavobacteriia</taxon>
        <taxon>Flavobacteriales</taxon>
        <taxon>Flavobacteriaceae</taxon>
        <taxon>Lutimonas</taxon>
    </lineage>
</organism>
<keyword evidence="8" id="KW-0411">Iron-sulfur</keyword>
<dbReference type="InterPro" id="IPR015424">
    <property type="entry name" value="PyrdxlP-dep_Trfase"/>
</dbReference>
<evidence type="ECO:0000256" key="1">
    <source>
        <dbReference type="ARBA" id="ARBA00001933"/>
    </source>
</evidence>
<name>A0ABU9KYP2_9FLAO</name>
<dbReference type="InterPro" id="IPR015421">
    <property type="entry name" value="PyrdxlP-dep_Trfase_major"/>
</dbReference>
<comment type="similarity">
    <text evidence="2">Belongs to the class-V pyridoxal-phosphate-dependent aminotransferase family. NifS/IscS subfamily.</text>
</comment>
<evidence type="ECO:0000256" key="4">
    <source>
        <dbReference type="ARBA" id="ARBA00022679"/>
    </source>
</evidence>
<feature type="domain" description="Aminotransferase class V" evidence="11">
    <location>
        <begin position="4"/>
        <end position="368"/>
    </location>
</feature>
<comment type="catalytic activity">
    <reaction evidence="9">
        <text>(sulfur carrier)-H + L-cysteine = (sulfur carrier)-SH + L-alanine</text>
        <dbReference type="Rhea" id="RHEA:43892"/>
        <dbReference type="Rhea" id="RHEA-COMP:14737"/>
        <dbReference type="Rhea" id="RHEA-COMP:14739"/>
        <dbReference type="ChEBI" id="CHEBI:29917"/>
        <dbReference type="ChEBI" id="CHEBI:35235"/>
        <dbReference type="ChEBI" id="CHEBI:57972"/>
        <dbReference type="ChEBI" id="CHEBI:64428"/>
        <dbReference type="EC" id="2.8.1.7"/>
    </reaction>
</comment>
<gene>
    <name evidence="12" type="ORF">AABB81_03595</name>
</gene>
<keyword evidence="6" id="KW-0663">Pyridoxal phosphate</keyword>
<reference evidence="12 13" key="1">
    <citation type="submission" date="2024-04" db="EMBL/GenBank/DDBJ databases">
        <title>whole genome sequencing of Lutimonas vermicola strain IMCC1616.</title>
        <authorList>
            <person name="Bae S.S."/>
        </authorList>
    </citation>
    <scope>NUCLEOTIDE SEQUENCE [LARGE SCALE GENOMIC DNA]</scope>
    <source>
        <strain evidence="12 13">IMCC1616</strain>
    </source>
</reference>
<dbReference type="Proteomes" id="UP001474120">
    <property type="component" value="Unassembled WGS sequence"/>
</dbReference>
<evidence type="ECO:0000256" key="5">
    <source>
        <dbReference type="ARBA" id="ARBA00022723"/>
    </source>
</evidence>
<dbReference type="Gene3D" id="3.40.640.10">
    <property type="entry name" value="Type I PLP-dependent aspartate aminotransferase-like (Major domain)"/>
    <property type="match status" value="1"/>
</dbReference>
<keyword evidence="13" id="KW-1185">Reference proteome</keyword>
<dbReference type="SUPFAM" id="SSF53383">
    <property type="entry name" value="PLP-dependent transferases"/>
    <property type="match status" value="1"/>
</dbReference>
<comment type="cofactor">
    <cofactor evidence="1 10">
        <name>pyridoxal 5'-phosphate</name>
        <dbReference type="ChEBI" id="CHEBI:597326"/>
    </cofactor>
</comment>
<keyword evidence="5" id="KW-0479">Metal-binding</keyword>
<keyword evidence="4" id="KW-0808">Transferase</keyword>
<evidence type="ECO:0000256" key="10">
    <source>
        <dbReference type="RuleBase" id="RU004504"/>
    </source>
</evidence>
<evidence type="ECO:0000256" key="6">
    <source>
        <dbReference type="ARBA" id="ARBA00022898"/>
    </source>
</evidence>
<evidence type="ECO:0000256" key="9">
    <source>
        <dbReference type="ARBA" id="ARBA00050776"/>
    </source>
</evidence>
<dbReference type="Gene3D" id="1.10.260.50">
    <property type="match status" value="1"/>
</dbReference>